<proteinExistence type="predicted"/>
<gene>
    <name evidence="1" type="ORF">M9H77_36300</name>
</gene>
<keyword evidence="2" id="KW-1185">Reference proteome</keyword>
<evidence type="ECO:0000313" key="1">
    <source>
        <dbReference type="EMBL" id="KAI5650295.1"/>
    </source>
</evidence>
<comment type="caution">
    <text evidence="1">The sequence shown here is derived from an EMBL/GenBank/DDBJ whole genome shotgun (WGS) entry which is preliminary data.</text>
</comment>
<sequence length="104" mass="12246">MFHYKGIGLDYLASRDPIFLPKVHGNTLAKVLEYCKHVVTQPPSDENDIDLKAFVSGLVNDHEETLFRLLHKDLEYICRIFNITPDFFSEEEEKMQRENLWAFN</sequence>
<dbReference type="Proteomes" id="UP001060085">
    <property type="component" value="Linkage Group LG08"/>
</dbReference>
<dbReference type="EMBL" id="CM044708">
    <property type="protein sequence ID" value="KAI5650295.1"/>
    <property type="molecule type" value="Genomic_DNA"/>
</dbReference>
<name>A0ACB9ZSA1_CATRO</name>
<accession>A0ACB9ZSA1</accession>
<evidence type="ECO:0000313" key="2">
    <source>
        <dbReference type="Proteomes" id="UP001060085"/>
    </source>
</evidence>
<reference evidence="2" key="1">
    <citation type="journal article" date="2023" name="Nat. Plants">
        <title>Single-cell RNA sequencing provides a high-resolution roadmap for understanding the multicellular compartmentation of specialized metabolism.</title>
        <authorList>
            <person name="Sun S."/>
            <person name="Shen X."/>
            <person name="Li Y."/>
            <person name="Li Y."/>
            <person name="Wang S."/>
            <person name="Li R."/>
            <person name="Zhang H."/>
            <person name="Shen G."/>
            <person name="Guo B."/>
            <person name="Wei J."/>
            <person name="Xu J."/>
            <person name="St-Pierre B."/>
            <person name="Chen S."/>
            <person name="Sun C."/>
        </authorList>
    </citation>
    <scope>NUCLEOTIDE SEQUENCE [LARGE SCALE GENOMIC DNA]</scope>
</reference>
<protein>
    <submittedName>
        <fullName evidence="1">Uncharacterized protein</fullName>
    </submittedName>
</protein>
<organism evidence="1 2">
    <name type="scientific">Catharanthus roseus</name>
    <name type="common">Madagascar periwinkle</name>
    <name type="synonym">Vinca rosea</name>
    <dbReference type="NCBI Taxonomy" id="4058"/>
    <lineage>
        <taxon>Eukaryota</taxon>
        <taxon>Viridiplantae</taxon>
        <taxon>Streptophyta</taxon>
        <taxon>Embryophyta</taxon>
        <taxon>Tracheophyta</taxon>
        <taxon>Spermatophyta</taxon>
        <taxon>Magnoliopsida</taxon>
        <taxon>eudicotyledons</taxon>
        <taxon>Gunneridae</taxon>
        <taxon>Pentapetalae</taxon>
        <taxon>asterids</taxon>
        <taxon>lamiids</taxon>
        <taxon>Gentianales</taxon>
        <taxon>Apocynaceae</taxon>
        <taxon>Rauvolfioideae</taxon>
        <taxon>Vinceae</taxon>
        <taxon>Catharanthinae</taxon>
        <taxon>Catharanthus</taxon>
    </lineage>
</organism>